<dbReference type="KEGG" id="ipo:Ilyop_0184"/>
<comment type="subunit">
    <text evidence="10">The RNAP catalytic core consists of 2 alpha, 1 beta, 1 beta' and 1 omega subunit. When a sigma factor is associated with the core the holoenzyme is formed, which can initiate transcription.</text>
</comment>
<dbReference type="GO" id="GO:0003899">
    <property type="term" value="F:DNA-directed RNA polymerase activity"/>
    <property type="evidence" value="ECO:0007669"/>
    <property type="project" value="UniProtKB-UniRule"/>
</dbReference>
<gene>
    <name evidence="10" type="primary">rpoZ</name>
    <name evidence="11" type="ordered locus">Ilyop_0184</name>
</gene>
<dbReference type="GO" id="GO:0006351">
    <property type="term" value="P:DNA-templated transcription"/>
    <property type="evidence" value="ECO:0007669"/>
    <property type="project" value="UniProtKB-UniRule"/>
</dbReference>
<dbReference type="NCBIfam" id="TIGR00690">
    <property type="entry name" value="rpoZ"/>
    <property type="match status" value="1"/>
</dbReference>
<comment type="similarity">
    <text evidence="1 10">Belongs to the RNA polymerase subunit omega family.</text>
</comment>
<evidence type="ECO:0000256" key="2">
    <source>
        <dbReference type="ARBA" id="ARBA00012418"/>
    </source>
</evidence>
<proteinExistence type="inferred from homology"/>
<dbReference type="GO" id="GO:0000428">
    <property type="term" value="C:DNA-directed RNA polymerase complex"/>
    <property type="evidence" value="ECO:0007669"/>
    <property type="project" value="UniProtKB-KW"/>
</dbReference>
<keyword evidence="12" id="KW-1185">Reference proteome</keyword>
<dbReference type="InterPro" id="IPR036161">
    <property type="entry name" value="RPB6/omega-like_sf"/>
</dbReference>
<evidence type="ECO:0000313" key="11">
    <source>
        <dbReference type="EMBL" id="ADO81973.1"/>
    </source>
</evidence>
<sequence length="70" mass="7894">MKKGITYDELLDKIPNKYVLATVAGKRCREIESGSESLVKGLKKDTNVQKTFREILSDKIGYDIQETTGE</sequence>
<dbReference type="AlphaFoldDB" id="E3H7L9"/>
<evidence type="ECO:0000256" key="5">
    <source>
        <dbReference type="ARBA" id="ARBA00022679"/>
    </source>
</evidence>
<dbReference type="SMART" id="SM01409">
    <property type="entry name" value="RNA_pol_Rpb6"/>
    <property type="match status" value="1"/>
</dbReference>
<evidence type="ECO:0000256" key="8">
    <source>
        <dbReference type="ARBA" id="ARBA00029924"/>
    </source>
</evidence>
<evidence type="ECO:0000256" key="1">
    <source>
        <dbReference type="ARBA" id="ARBA00006711"/>
    </source>
</evidence>
<dbReference type="PANTHER" id="PTHR34476">
    <property type="entry name" value="DNA-DIRECTED RNA POLYMERASE SUBUNIT OMEGA"/>
    <property type="match status" value="1"/>
</dbReference>
<dbReference type="STRING" id="572544.Ilyop_0184"/>
<dbReference type="EC" id="2.7.7.6" evidence="2 10"/>
<evidence type="ECO:0000256" key="6">
    <source>
        <dbReference type="ARBA" id="ARBA00022695"/>
    </source>
</evidence>
<comment type="function">
    <text evidence="10">Promotes RNA polymerase assembly. Latches the N- and C-terminal regions of the beta' subunit thereby facilitating its interaction with the beta and alpha subunits.</text>
</comment>
<evidence type="ECO:0000256" key="4">
    <source>
        <dbReference type="ARBA" id="ARBA00022478"/>
    </source>
</evidence>
<keyword evidence="6 10" id="KW-0548">Nucleotidyltransferase</keyword>
<dbReference type="PANTHER" id="PTHR34476:SF1">
    <property type="entry name" value="DNA-DIRECTED RNA POLYMERASE SUBUNIT OMEGA"/>
    <property type="match status" value="1"/>
</dbReference>
<keyword evidence="7 10" id="KW-0804">Transcription</keyword>
<dbReference type="InterPro" id="IPR006110">
    <property type="entry name" value="Pol_omega/Rpo6/RPB6"/>
</dbReference>
<keyword evidence="5 10" id="KW-0808">Transferase</keyword>
<dbReference type="Pfam" id="PF01192">
    <property type="entry name" value="RNA_pol_Rpb6"/>
    <property type="match status" value="1"/>
</dbReference>
<dbReference type="RefSeq" id="WP_013386644.1">
    <property type="nucleotide sequence ID" value="NC_014632.1"/>
</dbReference>
<dbReference type="OrthoDB" id="90552at2"/>
<evidence type="ECO:0000256" key="10">
    <source>
        <dbReference type="HAMAP-Rule" id="MF_00366"/>
    </source>
</evidence>
<accession>E3H7L9</accession>
<reference evidence="11 12" key="1">
    <citation type="journal article" date="2010" name="Stand. Genomic Sci.">
        <title>Complete genome sequence of Ilyobacter polytropus type strain (CuHbu1).</title>
        <authorList>
            <person name="Sikorski J."/>
            <person name="Chertkov O."/>
            <person name="Lapidus A."/>
            <person name="Nolan M."/>
            <person name="Lucas S."/>
            <person name="Del Rio T.G."/>
            <person name="Tice H."/>
            <person name="Cheng J.F."/>
            <person name="Tapia R."/>
            <person name="Han C."/>
            <person name="Goodwin L."/>
            <person name="Pitluck S."/>
            <person name="Liolios K."/>
            <person name="Ivanova N."/>
            <person name="Mavromatis K."/>
            <person name="Mikhailova N."/>
            <person name="Pati A."/>
            <person name="Chen A."/>
            <person name="Palaniappan K."/>
            <person name="Land M."/>
            <person name="Hauser L."/>
            <person name="Chang Y.J."/>
            <person name="Jeffries C.D."/>
            <person name="Brambilla E."/>
            <person name="Yasawong M."/>
            <person name="Rohde M."/>
            <person name="Pukall R."/>
            <person name="Spring S."/>
            <person name="Goker M."/>
            <person name="Woyke T."/>
            <person name="Bristow J."/>
            <person name="Eisen J.A."/>
            <person name="Markowitz V."/>
            <person name="Hugenholtz P."/>
            <person name="Kyrpides N.C."/>
            <person name="Klenk H.P."/>
        </authorList>
    </citation>
    <scope>NUCLEOTIDE SEQUENCE [LARGE SCALE GENOMIC DNA]</scope>
    <source>
        <strain evidence="12">ATCC 51220 / DSM 2926 / LMG 16218 / CuHBu1</strain>
    </source>
</reference>
<evidence type="ECO:0000313" key="12">
    <source>
        <dbReference type="Proteomes" id="UP000006875"/>
    </source>
</evidence>
<dbReference type="EMBL" id="CP002281">
    <property type="protein sequence ID" value="ADO81973.1"/>
    <property type="molecule type" value="Genomic_DNA"/>
</dbReference>
<evidence type="ECO:0000256" key="9">
    <source>
        <dbReference type="ARBA" id="ARBA00048552"/>
    </source>
</evidence>
<dbReference type="Gene3D" id="3.90.940.10">
    <property type="match status" value="1"/>
</dbReference>
<dbReference type="SUPFAM" id="SSF63562">
    <property type="entry name" value="RPB6/omega subunit-like"/>
    <property type="match status" value="1"/>
</dbReference>
<evidence type="ECO:0000256" key="3">
    <source>
        <dbReference type="ARBA" id="ARBA00013725"/>
    </source>
</evidence>
<evidence type="ECO:0000256" key="7">
    <source>
        <dbReference type="ARBA" id="ARBA00023163"/>
    </source>
</evidence>
<dbReference type="eggNOG" id="COG1758">
    <property type="taxonomic scope" value="Bacteria"/>
</dbReference>
<comment type="catalytic activity">
    <reaction evidence="9 10">
        <text>RNA(n) + a ribonucleoside 5'-triphosphate = RNA(n+1) + diphosphate</text>
        <dbReference type="Rhea" id="RHEA:21248"/>
        <dbReference type="Rhea" id="RHEA-COMP:14527"/>
        <dbReference type="Rhea" id="RHEA-COMP:17342"/>
        <dbReference type="ChEBI" id="CHEBI:33019"/>
        <dbReference type="ChEBI" id="CHEBI:61557"/>
        <dbReference type="ChEBI" id="CHEBI:140395"/>
        <dbReference type="EC" id="2.7.7.6"/>
    </reaction>
</comment>
<organism evidence="11 12">
    <name type="scientific">Ilyobacter polytropus (strain ATCC 51220 / DSM 2926 / LMG 16218 / CuHBu1)</name>
    <dbReference type="NCBI Taxonomy" id="572544"/>
    <lineage>
        <taxon>Bacteria</taxon>
        <taxon>Fusobacteriati</taxon>
        <taxon>Fusobacteriota</taxon>
        <taxon>Fusobacteriia</taxon>
        <taxon>Fusobacteriales</taxon>
        <taxon>Fusobacteriaceae</taxon>
        <taxon>Ilyobacter</taxon>
    </lineage>
</organism>
<dbReference type="HAMAP" id="MF_00366">
    <property type="entry name" value="RNApol_bact_RpoZ"/>
    <property type="match status" value="1"/>
</dbReference>
<dbReference type="Proteomes" id="UP000006875">
    <property type="component" value="Chromosome"/>
</dbReference>
<name>E3H7L9_ILYPC</name>
<dbReference type="InterPro" id="IPR003716">
    <property type="entry name" value="DNA-dir_RNA_pol_omega"/>
</dbReference>
<dbReference type="HOGENOM" id="CLU_125406_8_0_0"/>
<keyword evidence="4 10" id="KW-0240">DNA-directed RNA polymerase</keyword>
<dbReference type="GO" id="GO:0003677">
    <property type="term" value="F:DNA binding"/>
    <property type="evidence" value="ECO:0007669"/>
    <property type="project" value="UniProtKB-UniRule"/>
</dbReference>
<protein>
    <recommendedName>
        <fullName evidence="3 10">DNA-directed RNA polymerase subunit omega</fullName>
        <shortName evidence="10">RNAP omega subunit</shortName>
        <ecNumber evidence="2 10">2.7.7.6</ecNumber>
    </recommendedName>
    <alternativeName>
        <fullName evidence="10">RNA polymerase omega subunit</fullName>
    </alternativeName>
    <alternativeName>
        <fullName evidence="8 10">Transcriptase subunit omega</fullName>
    </alternativeName>
</protein>